<keyword evidence="4" id="KW-0963">Cytoplasm</keyword>
<feature type="coiled-coil region" evidence="9">
    <location>
        <begin position="56"/>
        <end position="83"/>
    </location>
</feature>
<dbReference type="PANTHER" id="PTHR34031:SF1">
    <property type="entry name" value="CENTROSOMAL PROTEIN OF 162 KDA"/>
    <property type="match status" value="1"/>
</dbReference>
<feature type="non-terminal residue" evidence="11">
    <location>
        <position position="383"/>
    </location>
</feature>
<proteinExistence type="inferred from homology"/>
<evidence type="ECO:0000256" key="1">
    <source>
        <dbReference type="ARBA" id="ARBA00004114"/>
    </source>
</evidence>
<feature type="region of interest" description="Disordered" evidence="10">
    <location>
        <begin position="132"/>
        <end position="160"/>
    </location>
</feature>
<organism evidence="11">
    <name type="scientific">Clastoptera arizonana</name>
    <name type="common">Arizona spittle bug</name>
    <dbReference type="NCBI Taxonomy" id="38151"/>
    <lineage>
        <taxon>Eukaryota</taxon>
        <taxon>Metazoa</taxon>
        <taxon>Ecdysozoa</taxon>
        <taxon>Arthropoda</taxon>
        <taxon>Hexapoda</taxon>
        <taxon>Insecta</taxon>
        <taxon>Pterygota</taxon>
        <taxon>Neoptera</taxon>
        <taxon>Paraneoptera</taxon>
        <taxon>Hemiptera</taxon>
        <taxon>Auchenorrhyncha</taxon>
        <taxon>Cercopoidea</taxon>
        <taxon>Clastopteridae</taxon>
        <taxon>Clastoptera</taxon>
    </lineage>
</organism>
<evidence type="ECO:0000313" key="11">
    <source>
        <dbReference type="EMBL" id="JAS14628.1"/>
    </source>
</evidence>
<dbReference type="GO" id="GO:0060271">
    <property type="term" value="P:cilium assembly"/>
    <property type="evidence" value="ECO:0007669"/>
    <property type="project" value="TreeGrafter"/>
</dbReference>
<sequence length="383" mass="44158">VRELELIVKRRNRSESQIPLSHRSERSDNKVLELEKELKSRQEALTILHSQLKNMQQKYEEHVGDIEERLKAAQLENHSLKTNKIENSHGPLRKKPAPKEDAHLLATIRGLKQELTGKDKEILKLHKELDDAKKTNKRLQKEREKQLNPNMPPKTARGGNLIKDIDKASSESVGSLSSAKNYNPLLYNEFQETMVLLRSENQMLQNEVKKLEEDLITMHGKRVHDLNALQADHDLEIARLMNEQAARQSQTSGIAELQGQVYTQQVVINHLKQQLKQAEELKQETAMLRAERSHLEDALIDLKKNLDSLKSLQSPESARQESVLAMLENIKRNSEIREQKLQAIVRDLLSRTSQTGHCNNSCCEKLLDKNRQLCYYCTEMDKL</sequence>
<keyword evidence="7 9" id="KW-0175">Coiled coil</keyword>
<comment type="similarity">
    <text evidence="2">Belongs to the CEP162 family.</text>
</comment>
<dbReference type="GO" id="GO:0005814">
    <property type="term" value="C:centriole"/>
    <property type="evidence" value="ECO:0007669"/>
    <property type="project" value="UniProtKB-SubCell"/>
</dbReference>
<keyword evidence="6" id="KW-0970">Cilium biogenesis/degradation</keyword>
<comment type="subcellular location">
    <subcellularLocation>
        <location evidence="1">Cytoplasm</location>
        <location evidence="1">Cytoskeleton</location>
        <location evidence="1">Microtubule organizing center</location>
        <location evidence="1">Centrosome</location>
        <location evidence="1">Centriole</location>
    </subcellularLocation>
</comment>
<evidence type="ECO:0000256" key="6">
    <source>
        <dbReference type="ARBA" id="ARBA00022794"/>
    </source>
</evidence>
<reference evidence="11" key="1">
    <citation type="submission" date="2015-12" db="EMBL/GenBank/DDBJ databases">
        <title>De novo transcriptome assembly of four potential Pierce s Disease insect vectors from Arizona vineyards.</title>
        <authorList>
            <person name="Tassone E.E."/>
        </authorList>
    </citation>
    <scope>NUCLEOTIDE SEQUENCE</scope>
</reference>
<feature type="coiled-coil region" evidence="9">
    <location>
        <begin position="187"/>
        <end position="221"/>
    </location>
</feature>
<evidence type="ECO:0000256" key="2">
    <source>
        <dbReference type="ARBA" id="ARBA00009485"/>
    </source>
</evidence>
<evidence type="ECO:0000256" key="8">
    <source>
        <dbReference type="ARBA" id="ARBA00023212"/>
    </source>
</evidence>
<dbReference type="AlphaFoldDB" id="A0A1B6CMN3"/>
<feature type="compositionally biased region" description="Basic and acidic residues" evidence="10">
    <location>
        <begin position="132"/>
        <end position="146"/>
    </location>
</feature>
<feature type="coiled-coil region" evidence="9">
    <location>
        <begin position="268"/>
        <end position="312"/>
    </location>
</feature>
<dbReference type="GO" id="GO:0005879">
    <property type="term" value="C:axonemal microtubule"/>
    <property type="evidence" value="ECO:0007669"/>
    <property type="project" value="TreeGrafter"/>
</dbReference>
<evidence type="ECO:0000256" key="10">
    <source>
        <dbReference type="SAM" id="MobiDB-lite"/>
    </source>
</evidence>
<evidence type="ECO:0000256" key="7">
    <source>
        <dbReference type="ARBA" id="ARBA00023054"/>
    </source>
</evidence>
<gene>
    <name evidence="11" type="ORF">g.33779</name>
</gene>
<feature type="non-terminal residue" evidence="11">
    <location>
        <position position="1"/>
    </location>
</feature>
<dbReference type="PANTHER" id="PTHR34031">
    <property type="entry name" value="CENTROSOMAL PROTEIN OF 162 KDA"/>
    <property type="match status" value="1"/>
</dbReference>
<dbReference type="InterPro" id="IPR038774">
    <property type="entry name" value="CEP162-like"/>
</dbReference>
<name>A0A1B6CMN3_9HEMI</name>
<keyword evidence="5" id="KW-0493">Microtubule</keyword>
<evidence type="ECO:0000256" key="3">
    <source>
        <dbReference type="ARBA" id="ARBA00021406"/>
    </source>
</evidence>
<evidence type="ECO:0000256" key="5">
    <source>
        <dbReference type="ARBA" id="ARBA00022701"/>
    </source>
</evidence>
<accession>A0A1B6CMN3</accession>
<evidence type="ECO:0000256" key="4">
    <source>
        <dbReference type="ARBA" id="ARBA00022490"/>
    </source>
</evidence>
<protein>
    <recommendedName>
        <fullName evidence="3">Centrosomal protein of 162 kDa</fullName>
    </recommendedName>
</protein>
<keyword evidence="8" id="KW-0206">Cytoskeleton</keyword>
<evidence type="ECO:0000256" key="9">
    <source>
        <dbReference type="SAM" id="Coils"/>
    </source>
</evidence>
<dbReference type="EMBL" id="GEDC01022670">
    <property type="protein sequence ID" value="JAS14628.1"/>
    <property type="molecule type" value="Transcribed_RNA"/>
</dbReference>